<comment type="caution">
    <text evidence="1">The sequence shown here is derived from an EMBL/GenBank/DDBJ whole genome shotgun (WGS) entry which is preliminary data.</text>
</comment>
<accession>A0A1E7LVM6</accession>
<reference evidence="1 2" key="1">
    <citation type="journal article" date="2016" name="Front. Microbiol.">
        <title>Comparative Genomics Analysis of Streptomyces Species Reveals Their Adaptation to the Marine Environment and Their Diversity at the Genomic Level.</title>
        <authorList>
            <person name="Tian X."/>
            <person name="Zhang Z."/>
            <person name="Yang T."/>
            <person name="Chen M."/>
            <person name="Li J."/>
            <person name="Chen F."/>
            <person name="Yang J."/>
            <person name="Li W."/>
            <person name="Zhang B."/>
            <person name="Zhang Z."/>
            <person name="Wu J."/>
            <person name="Zhang C."/>
            <person name="Long L."/>
            <person name="Xiao J."/>
        </authorList>
    </citation>
    <scope>NUCLEOTIDE SEQUENCE [LARGE SCALE GENOMIC DNA]</scope>
    <source>
        <strain evidence="1 2">SCSIO M10372</strain>
    </source>
</reference>
<evidence type="ECO:0000313" key="1">
    <source>
        <dbReference type="EMBL" id="OEV20221.1"/>
    </source>
</evidence>
<dbReference type="AlphaFoldDB" id="A0A1E7LVM6"/>
<dbReference type="EMBL" id="LJGZ01000027">
    <property type="protein sequence ID" value="OEV20221.1"/>
    <property type="molecule type" value="Genomic_DNA"/>
</dbReference>
<gene>
    <name evidence="1" type="ORF">AN221_13550</name>
</gene>
<dbReference type="RefSeq" id="WP_070201198.1">
    <property type="nucleotide sequence ID" value="NZ_LJGZ01000027.1"/>
</dbReference>
<dbReference type="Proteomes" id="UP000175971">
    <property type="component" value="Unassembled WGS sequence"/>
</dbReference>
<name>A0A1E7LVM6_9ACTN</name>
<dbReference type="PATRIC" id="fig|518642.7.peg.5359"/>
<organism evidence="1 2">
    <name type="scientific">Streptomyces nanshensis</name>
    <dbReference type="NCBI Taxonomy" id="518642"/>
    <lineage>
        <taxon>Bacteria</taxon>
        <taxon>Bacillati</taxon>
        <taxon>Actinomycetota</taxon>
        <taxon>Actinomycetes</taxon>
        <taxon>Kitasatosporales</taxon>
        <taxon>Streptomycetaceae</taxon>
        <taxon>Streptomyces</taxon>
    </lineage>
</organism>
<protein>
    <submittedName>
        <fullName evidence="1">Uncharacterized protein</fullName>
    </submittedName>
</protein>
<proteinExistence type="predicted"/>
<dbReference type="OrthoDB" id="9953336at2"/>
<evidence type="ECO:0000313" key="2">
    <source>
        <dbReference type="Proteomes" id="UP000175971"/>
    </source>
</evidence>
<sequence>MPNPTTSVLTKVTRSTVTVAVTESTVHTVTPKMWEALANLDVQPLDSTAMAWRVGSQGRTSTLCSRLVRAGLAHYQKNTCLITEQGRSALARRPAGKKPTTS</sequence>
<keyword evidence="2" id="KW-1185">Reference proteome</keyword>